<dbReference type="Gene3D" id="2.60.120.10">
    <property type="entry name" value="Jelly Rolls"/>
    <property type="match status" value="1"/>
</dbReference>
<protein>
    <submittedName>
        <fullName evidence="2">cAMP-binding domain of CRP or a regulatory subunit of cAMP-dependent protein kinases</fullName>
    </submittedName>
</protein>
<dbReference type="InterPro" id="IPR000595">
    <property type="entry name" value="cNMP-bd_dom"/>
</dbReference>
<proteinExistence type="predicted"/>
<keyword evidence="2" id="KW-0808">Transferase</keyword>
<dbReference type="GO" id="GO:0016301">
    <property type="term" value="F:kinase activity"/>
    <property type="evidence" value="ECO:0007669"/>
    <property type="project" value="UniProtKB-KW"/>
</dbReference>
<dbReference type="Pfam" id="PF00027">
    <property type="entry name" value="cNMP_binding"/>
    <property type="match status" value="1"/>
</dbReference>
<gene>
    <name evidence="2" type="ORF">SAMN05661044_01223</name>
</gene>
<keyword evidence="3" id="KW-1185">Reference proteome</keyword>
<dbReference type="SUPFAM" id="SSF51206">
    <property type="entry name" value="cAMP-binding domain-like"/>
    <property type="match status" value="1"/>
</dbReference>
<dbReference type="OrthoDB" id="1092431at2"/>
<dbReference type="RefSeq" id="WP_093320192.1">
    <property type="nucleotide sequence ID" value="NZ_FOAF01000001.1"/>
</dbReference>
<dbReference type="AlphaFoldDB" id="A0A1H7K4U4"/>
<dbReference type="CDD" id="cd00038">
    <property type="entry name" value="CAP_ED"/>
    <property type="match status" value="1"/>
</dbReference>
<name>A0A1H7K4U4_OLID1</name>
<evidence type="ECO:0000259" key="1">
    <source>
        <dbReference type="Pfam" id="PF00027"/>
    </source>
</evidence>
<evidence type="ECO:0000313" key="2">
    <source>
        <dbReference type="EMBL" id="SEK81584.1"/>
    </source>
</evidence>
<evidence type="ECO:0000313" key="3">
    <source>
        <dbReference type="Proteomes" id="UP000199421"/>
    </source>
</evidence>
<dbReference type="EMBL" id="FOAF01000001">
    <property type="protein sequence ID" value="SEK81584.1"/>
    <property type="molecule type" value="Genomic_DNA"/>
</dbReference>
<feature type="domain" description="Cyclic nucleotide-binding" evidence="1">
    <location>
        <begin position="30"/>
        <end position="115"/>
    </location>
</feature>
<accession>A0A1H7K4U4</accession>
<keyword evidence="2" id="KW-0418">Kinase</keyword>
<reference evidence="3" key="1">
    <citation type="submission" date="2016-10" db="EMBL/GenBank/DDBJ databases">
        <authorList>
            <person name="Varghese N."/>
            <person name="Submissions S."/>
        </authorList>
    </citation>
    <scope>NUCLEOTIDE SEQUENCE [LARGE SCALE GENOMIC DNA]</scope>
    <source>
        <strain evidence="3">DSM 18733</strain>
    </source>
</reference>
<dbReference type="Proteomes" id="UP000199421">
    <property type="component" value="Unassembled WGS sequence"/>
</dbReference>
<dbReference type="InterPro" id="IPR018490">
    <property type="entry name" value="cNMP-bd_dom_sf"/>
</dbReference>
<organism evidence="2 3">
    <name type="scientific">Olivibacter domesticus</name>
    <name type="common">Pseudosphingobacterium domesticum</name>
    <dbReference type="NCBI Taxonomy" id="407022"/>
    <lineage>
        <taxon>Bacteria</taxon>
        <taxon>Pseudomonadati</taxon>
        <taxon>Bacteroidota</taxon>
        <taxon>Sphingobacteriia</taxon>
        <taxon>Sphingobacteriales</taxon>
        <taxon>Sphingobacteriaceae</taxon>
        <taxon>Olivibacter</taxon>
    </lineage>
</organism>
<dbReference type="InterPro" id="IPR014710">
    <property type="entry name" value="RmlC-like_jellyroll"/>
</dbReference>
<sequence length="190" mass="22407">MFEVLFTHIQEKVALTDSDKEKIKSYFKPKKLRKRQYLLQEGEVCRKLTFISKGLLKSYSLDDKGVEHINIFGFEGWWISDFRSFICGEASVLNIEAIEDSELLLIARAPYEEMILKVPVMERYFRLLYQNSLVTKEGRLLVNNMYSAEEKYRNLLRDCPQMMQRIPQNLLASYLGMKPETFSRIKKNIS</sequence>
<dbReference type="STRING" id="407022.SAMN05661044_01223"/>